<sequence>MTITTVAPPPTHRTPLALARGFLTGGVVGTSLAALVVGGIVENVPLFVTGLVLPVVYGLLFLLAGVPRRAREAAVVPCTALAMIEGLEAVGGESSDIPVRFELTVAPDDGPAYRVEITQDINLVDLSDYRPRGVVVVQYPPDRPWRVRIVKRPTPEWEGRVASARLDSAPGTARVAAPPEGRAFGFVVLLGLLLGAVVVVLPFRADLFDRNDTAKSPSAAPPSVSSTSSTTVVSSASGTVALGPGRSFLDTGELDRAVGSLTTGGDARQALTVVVQEQLLSVVFLPTGMQASGFDLRALPYDRVPALVEEATTTLGVDSPSTWQITADRLTGGVAVRVSVTGPEGTAYLEADGQGKVVRRVSAGG</sequence>
<feature type="transmembrane region" description="Helical" evidence="1">
    <location>
        <begin position="183"/>
        <end position="203"/>
    </location>
</feature>
<dbReference type="RefSeq" id="WP_253796501.1">
    <property type="nucleotide sequence ID" value="NZ_BAAAUB010000025.1"/>
</dbReference>
<reference evidence="2 3" key="1">
    <citation type="submission" date="2022-06" db="EMBL/GenBank/DDBJ databases">
        <title>Sequencing the genomes of 1000 actinobacteria strains.</title>
        <authorList>
            <person name="Klenk H.-P."/>
        </authorList>
    </citation>
    <scope>NUCLEOTIDE SEQUENCE [LARGE SCALE GENOMIC DNA]</scope>
    <source>
        <strain evidence="2 3">DSM 41656</strain>
    </source>
</reference>
<keyword evidence="3" id="KW-1185">Reference proteome</keyword>
<evidence type="ECO:0000256" key="1">
    <source>
        <dbReference type="SAM" id="Phobius"/>
    </source>
</evidence>
<dbReference type="EMBL" id="JAMZDX010000002">
    <property type="protein sequence ID" value="MCP2309441.1"/>
    <property type="molecule type" value="Genomic_DNA"/>
</dbReference>
<dbReference type="Proteomes" id="UP001206483">
    <property type="component" value="Unassembled WGS sequence"/>
</dbReference>
<gene>
    <name evidence="2" type="ORF">FHR36_002565</name>
</gene>
<protein>
    <submittedName>
        <fullName evidence="2">Uncharacterized protein</fullName>
    </submittedName>
</protein>
<name>A0ABT1IWB4_9ACTN</name>
<keyword evidence="1" id="KW-1133">Transmembrane helix</keyword>
<keyword evidence="1" id="KW-0472">Membrane</keyword>
<comment type="caution">
    <text evidence="2">The sequence shown here is derived from an EMBL/GenBank/DDBJ whole genome shotgun (WGS) entry which is preliminary data.</text>
</comment>
<keyword evidence="1" id="KW-0812">Transmembrane</keyword>
<organism evidence="2 3">
    <name type="scientific">Kitasatospora paracochleata</name>
    <dbReference type="NCBI Taxonomy" id="58354"/>
    <lineage>
        <taxon>Bacteria</taxon>
        <taxon>Bacillati</taxon>
        <taxon>Actinomycetota</taxon>
        <taxon>Actinomycetes</taxon>
        <taxon>Kitasatosporales</taxon>
        <taxon>Streptomycetaceae</taxon>
        <taxon>Kitasatospora</taxon>
    </lineage>
</organism>
<accession>A0ABT1IWB4</accession>
<feature type="transmembrane region" description="Helical" evidence="1">
    <location>
        <begin position="21"/>
        <end position="41"/>
    </location>
</feature>
<feature type="transmembrane region" description="Helical" evidence="1">
    <location>
        <begin position="47"/>
        <end position="66"/>
    </location>
</feature>
<evidence type="ECO:0000313" key="3">
    <source>
        <dbReference type="Proteomes" id="UP001206483"/>
    </source>
</evidence>
<proteinExistence type="predicted"/>
<evidence type="ECO:0000313" key="2">
    <source>
        <dbReference type="EMBL" id="MCP2309441.1"/>
    </source>
</evidence>